<name>A0A9Q1GPF9_9CARY</name>
<dbReference type="EMBL" id="JAKOGI010001537">
    <property type="protein sequence ID" value="KAJ8425137.1"/>
    <property type="molecule type" value="Genomic_DNA"/>
</dbReference>
<evidence type="ECO:0000313" key="2">
    <source>
        <dbReference type="Proteomes" id="UP001153076"/>
    </source>
</evidence>
<dbReference type="AlphaFoldDB" id="A0A9Q1GPF9"/>
<evidence type="ECO:0000313" key="1">
    <source>
        <dbReference type="EMBL" id="KAJ8425137.1"/>
    </source>
</evidence>
<organism evidence="1 2">
    <name type="scientific">Carnegiea gigantea</name>
    <dbReference type="NCBI Taxonomy" id="171969"/>
    <lineage>
        <taxon>Eukaryota</taxon>
        <taxon>Viridiplantae</taxon>
        <taxon>Streptophyta</taxon>
        <taxon>Embryophyta</taxon>
        <taxon>Tracheophyta</taxon>
        <taxon>Spermatophyta</taxon>
        <taxon>Magnoliopsida</taxon>
        <taxon>eudicotyledons</taxon>
        <taxon>Gunneridae</taxon>
        <taxon>Pentapetalae</taxon>
        <taxon>Caryophyllales</taxon>
        <taxon>Cactineae</taxon>
        <taxon>Cactaceae</taxon>
        <taxon>Cactoideae</taxon>
        <taxon>Echinocereeae</taxon>
        <taxon>Carnegiea</taxon>
    </lineage>
</organism>
<dbReference type="OrthoDB" id="1761837at2759"/>
<sequence>MNNSPPSKPKESKNSAHIVEQFDMDEINHEVKEKPNVEMINISFDSDDEGDNHAHLGTEEVVPLFFYSAFRFKFNTKSLPRDCFNVQAQRCWLSKCVSYFWLLAPLLQEESDDVNFKEDLACVLLPSERQCFPLIERIRPFGKDLFDDGLKLDGSKDICSPNNDEVEFAHRGNAPSLVTHPQCPLRAQQERYTRMLLGVFVQAIVNKVSYTSFDGLPSLRGDFNSHYAIILQKGIDVAVNEHLLQEVEREVINLHGQIDIINANEVMDAATKASLKKTNAFIKESFEDLKNFKQSP</sequence>
<accession>A0A9Q1GPF9</accession>
<comment type="caution">
    <text evidence="1">The sequence shown here is derived from an EMBL/GenBank/DDBJ whole genome shotgun (WGS) entry which is preliminary data.</text>
</comment>
<keyword evidence="2" id="KW-1185">Reference proteome</keyword>
<proteinExistence type="predicted"/>
<reference evidence="1" key="1">
    <citation type="submission" date="2022-04" db="EMBL/GenBank/DDBJ databases">
        <title>Carnegiea gigantea Genome sequencing and assembly v2.</title>
        <authorList>
            <person name="Copetti D."/>
            <person name="Sanderson M.J."/>
            <person name="Burquez A."/>
            <person name="Wojciechowski M.F."/>
        </authorList>
    </citation>
    <scope>NUCLEOTIDE SEQUENCE</scope>
    <source>
        <strain evidence="1">SGP5-SGP5p</strain>
        <tissue evidence="1">Aerial part</tissue>
    </source>
</reference>
<dbReference type="Proteomes" id="UP001153076">
    <property type="component" value="Unassembled WGS sequence"/>
</dbReference>
<protein>
    <submittedName>
        <fullName evidence="1">Uncharacterized protein</fullName>
    </submittedName>
</protein>
<gene>
    <name evidence="1" type="ORF">Cgig2_017256</name>
</gene>